<dbReference type="RefSeq" id="WP_025348912.1">
    <property type="nucleotide sequence ID" value="NZ_CP006850.1"/>
</dbReference>
<dbReference type="GO" id="GO:0003700">
    <property type="term" value="F:DNA-binding transcription factor activity"/>
    <property type="evidence" value="ECO:0007669"/>
    <property type="project" value="TreeGrafter"/>
</dbReference>
<feature type="region of interest" description="Disordered" evidence="6">
    <location>
        <begin position="1"/>
        <end position="22"/>
    </location>
</feature>
<dbReference type="HOGENOM" id="CLU_069356_12_4_11"/>
<feature type="domain" description="HTH tetR-type" evidence="7">
    <location>
        <begin position="70"/>
        <end position="130"/>
    </location>
</feature>
<evidence type="ECO:0000313" key="9">
    <source>
        <dbReference type="Proteomes" id="UP000019150"/>
    </source>
</evidence>
<dbReference type="KEGG" id="nno:NONO_c26470"/>
<dbReference type="Pfam" id="PF00440">
    <property type="entry name" value="TetR_N"/>
    <property type="match status" value="1"/>
</dbReference>
<dbReference type="EMBL" id="CP006850">
    <property type="protein sequence ID" value="AHH17439.1"/>
    <property type="molecule type" value="Genomic_DNA"/>
</dbReference>
<evidence type="ECO:0000256" key="2">
    <source>
        <dbReference type="ARBA" id="ARBA00023015"/>
    </source>
</evidence>
<keyword evidence="1" id="KW-0678">Repressor</keyword>
<dbReference type="PANTHER" id="PTHR30055">
    <property type="entry name" value="HTH-TYPE TRANSCRIPTIONAL REGULATOR RUTR"/>
    <property type="match status" value="1"/>
</dbReference>
<dbReference type="InterPro" id="IPR001647">
    <property type="entry name" value="HTH_TetR"/>
</dbReference>
<name>W5TE68_9NOCA</name>
<dbReference type="AlphaFoldDB" id="W5TE68"/>
<dbReference type="Proteomes" id="UP000019150">
    <property type="component" value="Chromosome"/>
</dbReference>
<keyword evidence="9" id="KW-1185">Reference proteome</keyword>
<evidence type="ECO:0000313" key="8">
    <source>
        <dbReference type="EMBL" id="AHH17439.1"/>
    </source>
</evidence>
<keyword evidence="3 5" id="KW-0238">DNA-binding</keyword>
<dbReference type="PANTHER" id="PTHR30055:SF175">
    <property type="entry name" value="HTH-TYPE TRANSCRIPTIONAL REPRESSOR KSTR2"/>
    <property type="match status" value="1"/>
</dbReference>
<dbReference type="PRINTS" id="PR00455">
    <property type="entry name" value="HTHTETR"/>
</dbReference>
<sequence>MAKETKPNGSARSTRRRPAGPDHAALIEGARRLFEQNGYDPADIETLVEAVAKTGKPGAKPDGRRVRDPEGARKALLASAVRLFERNGYAATSVQSIVEGADLTKGAFYHHFDSKEDLLRRVHDEFINYQLGRARTVLADTDQPADVTLRRLIAEALLEPMSIYKSEITVFLQERRFLSGEVFAEIQQKRDEFEHCFVDVIDRGMKDGVFRRVGPPRLVAFGIIGMGAWTHVWLDLGGPVTPREIGNIYGDILLRGLLDPDDEG</sequence>
<keyword evidence="2" id="KW-0805">Transcription regulation</keyword>
<evidence type="ECO:0000259" key="7">
    <source>
        <dbReference type="PROSITE" id="PS50977"/>
    </source>
</evidence>
<dbReference type="InterPro" id="IPR023772">
    <property type="entry name" value="DNA-bd_HTH_TetR-type_CS"/>
</dbReference>
<proteinExistence type="predicted"/>
<dbReference type="SUPFAM" id="SSF48498">
    <property type="entry name" value="Tetracyclin repressor-like, C-terminal domain"/>
    <property type="match status" value="1"/>
</dbReference>
<dbReference type="Pfam" id="PF17932">
    <property type="entry name" value="TetR_C_24"/>
    <property type="match status" value="1"/>
</dbReference>
<dbReference type="STRING" id="1415166.NONO_c26470"/>
<dbReference type="PATRIC" id="fig|1415166.3.peg.2712"/>
<evidence type="ECO:0000256" key="4">
    <source>
        <dbReference type="ARBA" id="ARBA00023163"/>
    </source>
</evidence>
<dbReference type="PROSITE" id="PS50977">
    <property type="entry name" value="HTH_TETR_2"/>
    <property type="match status" value="1"/>
</dbReference>
<gene>
    <name evidence="8" type="ORF">NONO_c26470</name>
</gene>
<feature type="DNA-binding region" description="H-T-H motif" evidence="5">
    <location>
        <begin position="93"/>
        <end position="112"/>
    </location>
</feature>
<evidence type="ECO:0000256" key="3">
    <source>
        <dbReference type="ARBA" id="ARBA00023125"/>
    </source>
</evidence>
<dbReference type="eggNOG" id="COG1309">
    <property type="taxonomic scope" value="Bacteria"/>
</dbReference>
<keyword evidence="4" id="KW-0804">Transcription</keyword>
<dbReference type="InterPro" id="IPR041490">
    <property type="entry name" value="KstR2_TetR_C"/>
</dbReference>
<reference evidence="8 9" key="1">
    <citation type="journal article" date="2014" name="Appl. Environ. Microbiol.">
        <title>Insights into the Microbial Degradation of Rubber and Gutta-Percha by Analysis of the Complete Genome of Nocardia nova SH22a.</title>
        <authorList>
            <person name="Luo Q."/>
            <person name="Hiessl S."/>
            <person name="Poehlein A."/>
            <person name="Daniel R."/>
            <person name="Steinbuchel A."/>
        </authorList>
    </citation>
    <scope>NUCLEOTIDE SEQUENCE [LARGE SCALE GENOMIC DNA]</scope>
    <source>
        <strain evidence="8">SH22a</strain>
    </source>
</reference>
<dbReference type="InterPro" id="IPR009057">
    <property type="entry name" value="Homeodomain-like_sf"/>
</dbReference>
<dbReference type="InterPro" id="IPR050109">
    <property type="entry name" value="HTH-type_TetR-like_transc_reg"/>
</dbReference>
<evidence type="ECO:0000256" key="1">
    <source>
        <dbReference type="ARBA" id="ARBA00022491"/>
    </source>
</evidence>
<evidence type="ECO:0000256" key="5">
    <source>
        <dbReference type="PROSITE-ProRule" id="PRU00335"/>
    </source>
</evidence>
<dbReference type="Gene3D" id="1.10.10.60">
    <property type="entry name" value="Homeodomain-like"/>
    <property type="match status" value="1"/>
</dbReference>
<accession>W5TE68</accession>
<evidence type="ECO:0000256" key="6">
    <source>
        <dbReference type="SAM" id="MobiDB-lite"/>
    </source>
</evidence>
<protein>
    <submittedName>
        <fullName evidence="8">Transcriptional regulator, TetR family</fullName>
    </submittedName>
</protein>
<dbReference type="Gene3D" id="1.10.357.10">
    <property type="entry name" value="Tetracycline Repressor, domain 2"/>
    <property type="match status" value="1"/>
</dbReference>
<organism evidence="8 9">
    <name type="scientific">Nocardia nova SH22a</name>
    <dbReference type="NCBI Taxonomy" id="1415166"/>
    <lineage>
        <taxon>Bacteria</taxon>
        <taxon>Bacillati</taxon>
        <taxon>Actinomycetota</taxon>
        <taxon>Actinomycetes</taxon>
        <taxon>Mycobacteriales</taxon>
        <taxon>Nocardiaceae</taxon>
        <taxon>Nocardia</taxon>
    </lineage>
</organism>
<dbReference type="SUPFAM" id="SSF46689">
    <property type="entry name" value="Homeodomain-like"/>
    <property type="match status" value="1"/>
</dbReference>
<dbReference type="GO" id="GO:0000976">
    <property type="term" value="F:transcription cis-regulatory region binding"/>
    <property type="evidence" value="ECO:0007669"/>
    <property type="project" value="TreeGrafter"/>
</dbReference>
<dbReference type="InterPro" id="IPR036271">
    <property type="entry name" value="Tet_transcr_reg_TetR-rel_C_sf"/>
</dbReference>
<dbReference type="PROSITE" id="PS01081">
    <property type="entry name" value="HTH_TETR_1"/>
    <property type="match status" value="1"/>
</dbReference>